<organism evidence="2 3">
    <name type="scientific">Mucor lusitanicus CBS 277.49</name>
    <dbReference type="NCBI Taxonomy" id="747725"/>
    <lineage>
        <taxon>Eukaryota</taxon>
        <taxon>Fungi</taxon>
        <taxon>Fungi incertae sedis</taxon>
        <taxon>Mucoromycota</taxon>
        <taxon>Mucoromycotina</taxon>
        <taxon>Mucoromycetes</taxon>
        <taxon>Mucorales</taxon>
        <taxon>Mucorineae</taxon>
        <taxon>Mucoraceae</taxon>
        <taxon>Mucor</taxon>
    </lineage>
</organism>
<proteinExistence type="predicted"/>
<keyword evidence="3" id="KW-1185">Reference proteome</keyword>
<dbReference type="OrthoDB" id="2247400at2759"/>
<dbReference type="Proteomes" id="UP000077051">
    <property type="component" value="Unassembled WGS sequence"/>
</dbReference>
<reference evidence="2 3" key="1">
    <citation type="submission" date="2015-06" db="EMBL/GenBank/DDBJ databases">
        <title>Expansion of signal transduction pathways in fungi by whole-genome duplication.</title>
        <authorList>
            <consortium name="DOE Joint Genome Institute"/>
            <person name="Corrochano L.M."/>
            <person name="Kuo A."/>
            <person name="Marcet-Houben M."/>
            <person name="Polaino S."/>
            <person name="Salamov A."/>
            <person name="Villalobos J.M."/>
            <person name="Alvarez M.I."/>
            <person name="Avalos J."/>
            <person name="Benito E.P."/>
            <person name="Benoit I."/>
            <person name="Burger G."/>
            <person name="Camino L.P."/>
            <person name="Canovas D."/>
            <person name="Cerda-Olmedo E."/>
            <person name="Cheng J.-F."/>
            <person name="Dominguez A."/>
            <person name="Elias M."/>
            <person name="Eslava A.P."/>
            <person name="Glaser F."/>
            <person name="Grimwood J."/>
            <person name="Gutierrez G."/>
            <person name="Heitman J."/>
            <person name="Henrissat B."/>
            <person name="Iturriaga E.A."/>
            <person name="Lang B.F."/>
            <person name="Lavin J.L."/>
            <person name="Lee S."/>
            <person name="Li W."/>
            <person name="Lindquist E."/>
            <person name="Lopez-Garcia S."/>
            <person name="Luque E.M."/>
            <person name="Marcos A.T."/>
            <person name="Martin J."/>
            <person name="Mccluskey K."/>
            <person name="Medina H.R."/>
            <person name="Miralles-Duran A."/>
            <person name="Miyazaki A."/>
            <person name="Munoz-Torres E."/>
            <person name="Oguiza J.A."/>
            <person name="Ohm R."/>
            <person name="Olmedo M."/>
            <person name="Orejas M."/>
            <person name="Ortiz-Castellanos L."/>
            <person name="Pisabarro A.G."/>
            <person name="Rodriguez-Romero J."/>
            <person name="Ruiz-Herrera J."/>
            <person name="Ruiz-Vazquez R."/>
            <person name="Sanz C."/>
            <person name="Schackwitz W."/>
            <person name="Schmutz J."/>
            <person name="Shahriari M."/>
            <person name="Shelest E."/>
            <person name="Silva-Franco F."/>
            <person name="Soanes D."/>
            <person name="Syed K."/>
            <person name="Tagua V.G."/>
            <person name="Talbot N.J."/>
            <person name="Thon M."/>
            <person name="De Vries R.P."/>
            <person name="Wiebenga A."/>
            <person name="Yadav J.S."/>
            <person name="Braun E.L."/>
            <person name="Baker S."/>
            <person name="Garre V."/>
            <person name="Horwitz B."/>
            <person name="Torres-Martinez S."/>
            <person name="Idnurm A."/>
            <person name="Herrera-Estrella A."/>
            <person name="Gabaldon T."/>
            <person name="Grigoriev I.V."/>
        </authorList>
    </citation>
    <scope>NUCLEOTIDE SEQUENCE [LARGE SCALE GENOMIC DNA]</scope>
    <source>
        <strain evidence="2 3">CBS 277.49</strain>
    </source>
</reference>
<gene>
    <name evidence="2" type="ORF">MUCCIDRAFT_112814</name>
</gene>
<comment type="caution">
    <text evidence="2">The sequence shown here is derived from an EMBL/GenBank/DDBJ whole genome shotgun (WGS) entry which is preliminary data.</text>
</comment>
<dbReference type="VEuPathDB" id="FungiDB:MUCCIDRAFT_112814"/>
<evidence type="ECO:0000256" key="1">
    <source>
        <dbReference type="SAM" id="MobiDB-lite"/>
    </source>
</evidence>
<evidence type="ECO:0000313" key="3">
    <source>
        <dbReference type="Proteomes" id="UP000077051"/>
    </source>
</evidence>
<protein>
    <submittedName>
        <fullName evidence="2">Uncharacterized protein</fullName>
    </submittedName>
</protein>
<feature type="region of interest" description="Disordered" evidence="1">
    <location>
        <begin position="90"/>
        <end position="124"/>
    </location>
</feature>
<dbReference type="AlphaFoldDB" id="A0A168JM05"/>
<accession>A0A168JM05</accession>
<name>A0A168JM05_MUCCL</name>
<sequence>MLSSSPTATATHNALMFELDDEDAQHLGTAAASPNAHEFLNFSRRITERSLKKPVDTQVGIAYGKDLLFSQRNRPLKNAVKISSPLVQQALNPTTPTKPPTHVNTLHNKPMPHKSIPSHHQKNLSASPLEVATAAPLPQQPPTTTTKSKSRALEELVADVLNYIDSCPDQSAYSYDLAKLKPKLEAISSGKARS</sequence>
<evidence type="ECO:0000313" key="2">
    <source>
        <dbReference type="EMBL" id="OAD01371.1"/>
    </source>
</evidence>
<dbReference type="EMBL" id="AMYB01000006">
    <property type="protein sequence ID" value="OAD01371.1"/>
    <property type="molecule type" value="Genomic_DNA"/>
</dbReference>
<feature type="compositionally biased region" description="Basic residues" evidence="1">
    <location>
        <begin position="110"/>
        <end position="122"/>
    </location>
</feature>